<dbReference type="EMBL" id="KV921969">
    <property type="protein sequence ID" value="ORE04504.1"/>
    <property type="molecule type" value="Genomic_DNA"/>
</dbReference>
<evidence type="ECO:0000256" key="8">
    <source>
        <dbReference type="SAM" id="Coils"/>
    </source>
</evidence>
<organism evidence="10">
    <name type="scientific">Rhizopus microsporus var. microsporus</name>
    <dbReference type="NCBI Taxonomy" id="86635"/>
    <lineage>
        <taxon>Eukaryota</taxon>
        <taxon>Fungi</taxon>
        <taxon>Fungi incertae sedis</taxon>
        <taxon>Mucoromycota</taxon>
        <taxon>Mucoromycotina</taxon>
        <taxon>Mucoromycetes</taxon>
        <taxon>Mucorales</taxon>
        <taxon>Mucorineae</taxon>
        <taxon>Rhizopodaceae</taxon>
        <taxon>Rhizopus</taxon>
    </lineage>
</organism>
<protein>
    <recommendedName>
        <fullName evidence="9">Centromere protein H C-terminal domain-containing protein</fullName>
    </recommendedName>
</protein>
<dbReference type="Pfam" id="PF05837">
    <property type="entry name" value="CENP-H"/>
    <property type="match status" value="1"/>
</dbReference>
<evidence type="ECO:0000256" key="2">
    <source>
        <dbReference type="ARBA" id="ARBA00004629"/>
    </source>
</evidence>
<evidence type="ECO:0000256" key="4">
    <source>
        <dbReference type="ARBA" id="ARBA00022838"/>
    </source>
</evidence>
<dbReference type="GO" id="GO:0051382">
    <property type="term" value="P:kinetochore assembly"/>
    <property type="evidence" value="ECO:0007669"/>
    <property type="project" value="InterPro"/>
</dbReference>
<feature type="domain" description="Centromere protein H C-terminal" evidence="9">
    <location>
        <begin position="25"/>
        <end position="215"/>
    </location>
</feature>
<dbReference type="Proteomes" id="UP000242414">
    <property type="component" value="Unassembled WGS sequence"/>
</dbReference>
<keyword evidence="4" id="KW-0995">Kinetochore</keyword>
<evidence type="ECO:0000259" key="9">
    <source>
        <dbReference type="Pfam" id="PF05837"/>
    </source>
</evidence>
<reference evidence="10" key="1">
    <citation type="journal article" date="2016" name="Proc. Natl. Acad. Sci. U.S.A.">
        <title>Lipid metabolic changes in an early divergent fungus govern the establishment of a mutualistic symbiosis with endobacteria.</title>
        <authorList>
            <person name="Lastovetsky O.A."/>
            <person name="Gaspar M.L."/>
            <person name="Mondo S.J."/>
            <person name="LaButti K.M."/>
            <person name="Sandor L."/>
            <person name="Grigoriev I.V."/>
            <person name="Henry S.A."/>
            <person name="Pawlowska T.E."/>
        </authorList>
    </citation>
    <scope>NUCLEOTIDE SEQUENCE [LARGE SCALE GENOMIC DNA]</scope>
    <source>
        <strain evidence="10">ATCC 52814</strain>
    </source>
</reference>
<gene>
    <name evidence="10" type="ORF">BCV72DRAFT_312741</name>
</gene>
<comment type="similarity">
    <text evidence="7">Belongs to the CENP-H/MCM16 family.</text>
</comment>
<evidence type="ECO:0000256" key="6">
    <source>
        <dbReference type="ARBA" id="ARBA00023328"/>
    </source>
</evidence>
<evidence type="ECO:0000256" key="1">
    <source>
        <dbReference type="ARBA" id="ARBA00004123"/>
    </source>
</evidence>
<evidence type="ECO:0000256" key="3">
    <source>
        <dbReference type="ARBA" id="ARBA00022454"/>
    </source>
</evidence>
<keyword evidence="3" id="KW-0158">Chromosome</keyword>
<comment type="subcellular location">
    <subcellularLocation>
        <location evidence="2">Chromosome</location>
        <location evidence="2">Centromere</location>
        <location evidence="2">Kinetochore</location>
    </subcellularLocation>
    <subcellularLocation>
        <location evidence="1">Nucleus</location>
    </subcellularLocation>
</comment>
<name>A0A1X0QXN4_RHIZD</name>
<dbReference type="OrthoDB" id="2274804at2759"/>
<dbReference type="GO" id="GO:0005634">
    <property type="term" value="C:nucleus"/>
    <property type="evidence" value="ECO:0007669"/>
    <property type="project" value="UniProtKB-SubCell"/>
</dbReference>
<accession>A0A1X0QXN4</accession>
<dbReference type="InterPro" id="IPR008426">
    <property type="entry name" value="CENP-H_C"/>
</dbReference>
<proteinExistence type="inferred from homology"/>
<evidence type="ECO:0000256" key="7">
    <source>
        <dbReference type="ARBA" id="ARBA00025735"/>
    </source>
</evidence>
<evidence type="ECO:0000313" key="10">
    <source>
        <dbReference type="EMBL" id="ORE04504.1"/>
    </source>
</evidence>
<keyword evidence="5" id="KW-0539">Nucleus</keyword>
<dbReference type="AlphaFoldDB" id="A0A1X0QXN4"/>
<dbReference type="GO" id="GO:0000776">
    <property type="term" value="C:kinetochore"/>
    <property type="evidence" value="ECO:0007669"/>
    <property type="project" value="UniProtKB-KW"/>
</dbReference>
<sequence length="227" mass="26607">MSSLTEKEKQILNSHREILWLQRQIEEYEQETEGEIDLAEIATEELSDQVDQYNNHISTLRSQLDSLVQMNEIKERLLVNMDAHYFSVKALYPKLSNHYSNALKKSTEEKINQRDARVVEFMKLLQEFSAKKNELIQIQRKLIQQHIKNKEISKEIQELKEHEISQVQDNHEQLSQGITEAINQLLTVRGVLLGLILESDIDWEGDDRWRETVLRIGSEPPTSTIFP</sequence>
<keyword evidence="8" id="KW-0175">Coiled coil</keyword>
<evidence type="ECO:0000256" key="5">
    <source>
        <dbReference type="ARBA" id="ARBA00023242"/>
    </source>
</evidence>
<dbReference type="VEuPathDB" id="FungiDB:BCV72DRAFT_312741"/>
<keyword evidence="6" id="KW-0137">Centromere</keyword>
<feature type="coiled-coil region" evidence="8">
    <location>
        <begin position="11"/>
        <end position="63"/>
    </location>
</feature>